<keyword evidence="3" id="KW-0804">Transcription</keyword>
<accession>A0ABZ1IBF0</accession>
<evidence type="ECO:0000313" key="6">
    <source>
        <dbReference type="Proteomes" id="UP001330812"/>
    </source>
</evidence>
<keyword evidence="1" id="KW-0805">Transcription regulation</keyword>
<keyword evidence="2 5" id="KW-0238">DNA-binding</keyword>
<dbReference type="GO" id="GO:0003677">
    <property type="term" value="F:DNA binding"/>
    <property type="evidence" value="ECO:0007669"/>
    <property type="project" value="UniProtKB-KW"/>
</dbReference>
<organism evidence="5 6">
    <name type="scientific">Amycolatopsis rhabdoformis</name>
    <dbReference type="NCBI Taxonomy" id="1448059"/>
    <lineage>
        <taxon>Bacteria</taxon>
        <taxon>Bacillati</taxon>
        <taxon>Actinomycetota</taxon>
        <taxon>Actinomycetes</taxon>
        <taxon>Pseudonocardiales</taxon>
        <taxon>Pseudonocardiaceae</taxon>
        <taxon>Amycolatopsis</taxon>
    </lineage>
</organism>
<dbReference type="Pfam" id="PF13377">
    <property type="entry name" value="Peripla_BP_3"/>
    <property type="match status" value="1"/>
</dbReference>
<dbReference type="Gene3D" id="3.40.50.2300">
    <property type="match status" value="2"/>
</dbReference>
<evidence type="ECO:0000256" key="3">
    <source>
        <dbReference type="ARBA" id="ARBA00023163"/>
    </source>
</evidence>
<dbReference type="Pfam" id="PF00356">
    <property type="entry name" value="LacI"/>
    <property type="match status" value="1"/>
</dbReference>
<dbReference type="InterPro" id="IPR010982">
    <property type="entry name" value="Lambda_DNA-bd_dom_sf"/>
</dbReference>
<dbReference type="RefSeq" id="WP_326834608.1">
    <property type="nucleotide sequence ID" value="NZ_CP142149.1"/>
</dbReference>
<reference evidence="5 6" key="1">
    <citation type="journal article" date="2015" name="Int. J. Syst. Evol. Microbiol.">
        <title>Amycolatopsis rhabdoformis sp. nov., an actinomycete isolated from a tropical forest soil.</title>
        <authorList>
            <person name="Souza W.R."/>
            <person name="Silva R.E."/>
            <person name="Goodfellow M."/>
            <person name="Busarakam K."/>
            <person name="Figueiro F.S."/>
            <person name="Ferreira D."/>
            <person name="Rodrigues-Filho E."/>
            <person name="Moraes L.A.B."/>
            <person name="Zucchi T.D."/>
        </authorList>
    </citation>
    <scope>NUCLEOTIDE SEQUENCE [LARGE SCALE GENOMIC DNA]</scope>
    <source>
        <strain evidence="5 6">NCIMB 14900</strain>
    </source>
</reference>
<evidence type="ECO:0000259" key="4">
    <source>
        <dbReference type="PROSITE" id="PS50932"/>
    </source>
</evidence>
<evidence type="ECO:0000313" key="5">
    <source>
        <dbReference type="EMBL" id="WSE31801.1"/>
    </source>
</evidence>
<sequence length="330" mass="34269">MRVTIRDVARRAEVSVATVSRALGSPDRVSEATRDRVLAVVQELGYRPSPAARSLITGKTGAIAIVVPDLGNPFFTGLLKSVQARARETGHAVLVGDSDEDPATEQELVRTLAKQADGLLLCSPGIDDATITDLAGLTPLALLNRRVAGIGATVMDSAGGMREIVAHLAALGHRRCAYLNGPASSWSNHERLRGLRPAAAHHGLEIVELGPFAPRYEDGAPAADQALAAGVTAVLAYNDVMALGALARLRERGVDVPGELSVTGFDDLVYAAVSAPPLTTVAMPLAEAGRHAVDLVLAHASADPAGRLVTELPTRLVVRATTARVPGGLG</sequence>
<feature type="domain" description="HTH lacI-type" evidence="4">
    <location>
        <begin position="3"/>
        <end position="57"/>
    </location>
</feature>
<keyword evidence="6" id="KW-1185">Reference proteome</keyword>
<dbReference type="PANTHER" id="PTHR30146">
    <property type="entry name" value="LACI-RELATED TRANSCRIPTIONAL REPRESSOR"/>
    <property type="match status" value="1"/>
</dbReference>
<evidence type="ECO:0000256" key="1">
    <source>
        <dbReference type="ARBA" id="ARBA00023015"/>
    </source>
</evidence>
<dbReference type="PANTHER" id="PTHR30146:SF138">
    <property type="entry name" value="TRANSCRIPTIONAL REGULATORY PROTEIN"/>
    <property type="match status" value="1"/>
</dbReference>
<dbReference type="EMBL" id="CP142149">
    <property type="protein sequence ID" value="WSE31801.1"/>
    <property type="molecule type" value="Genomic_DNA"/>
</dbReference>
<gene>
    <name evidence="5" type="ORF">VSH64_06730</name>
</gene>
<dbReference type="CDD" id="cd01392">
    <property type="entry name" value="HTH_LacI"/>
    <property type="match status" value="1"/>
</dbReference>
<dbReference type="InterPro" id="IPR000843">
    <property type="entry name" value="HTH_LacI"/>
</dbReference>
<dbReference type="SUPFAM" id="SSF47413">
    <property type="entry name" value="lambda repressor-like DNA-binding domains"/>
    <property type="match status" value="1"/>
</dbReference>
<proteinExistence type="predicted"/>
<dbReference type="Proteomes" id="UP001330812">
    <property type="component" value="Chromosome"/>
</dbReference>
<dbReference type="InterPro" id="IPR046335">
    <property type="entry name" value="LacI/GalR-like_sensor"/>
</dbReference>
<dbReference type="PROSITE" id="PS50932">
    <property type="entry name" value="HTH_LACI_2"/>
    <property type="match status" value="1"/>
</dbReference>
<dbReference type="SUPFAM" id="SSF53822">
    <property type="entry name" value="Periplasmic binding protein-like I"/>
    <property type="match status" value="1"/>
</dbReference>
<evidence type="ECO:0000256" key="2">
    <source>
        <dbReference type="ARBA" id="ARBA00023125"/>
    </source>
</evidence>
<name>A0ABZ1IBF0_9PSEU</name>
<dbReference type="Gene3D" id="1.10.260.40">
    <property type="entry name" value="lambda repressor-like DNA-binding domains"/>
    <property type="match status" value="1"/>
</dbReference>
<dbReference type="PROSITE" id="PS00356">
    <property type="entry name" value="HTH_LACI_1"/>
    <property type="match status" value="1"/>
</dbReference>
<dbReference type="SMART" id="SM00354">
    <property type="entry name" value="HTH_LACI"/>
    <property type="match status" value="1"/>
</dbReference>
<protein>
    <submittedName>
        <fullName evidence="5">LacI family DNA-binding transcriptional regulator</fullName>
    </submittedName>
</protein>
<dbReference type="InterPro" id="IPR028082">
    <property type="entry name" value="Peripla_BP_I"/>
</dbReference>
<dbReference type="CDD" id="cd06267">
    <property type="entry name" value="PBP1_LacI_sugar_binding-like"/>
    <property type="match status" value="1"/>
</dbReference>